<gene>
    <name evidence="2" type="ORF">HK097_010495</name>
</gene>
<proteinExistence type="predicted"/>
<protein>
    <submittedName>
        <fullName evidence="2">Uncharacterized protein</fullName>
    </submittedName>
</protein>
<accession>A0AAD5WZR0</accession>
<evidence type="ECO:0000256" key="1">
    <source>
        <dbReference type="SAM" id="Phobius"/>
    </source>
</evidence>
<name>A0AAD5WZR0_9FUNG</name>
<keyword evidence="3" id="KW-1185">Reference proteome</keyword>
<organism evidence="2 3">
    <name type="scientific">Rhizophlyctis rosea</name>
    <dbReference type="NCBI Taxonomy" id="64517"/>
    <lineage>
        <taxon>Eukaryota</taxon>
        <taxon>Fungi</taxon>
        <taxon>Fungi incertae sedis</taxon>
        <taxon>Chytridiomycota</taxon>
        <taxon>Chytridiomycota incertae sedis</taxon>
        <taxon>Chytridiomycetes</taxon>
        <taxon>Rhizophlyctidales</taxon>
        <taxon>Rhizophlyctidaceae</taxon>
        <taxon>Rhizophlyctis</taxon>
    </lineage>
</organism>
<reference evidence="2" key="1">
    <citation type="submission" date="2020-05" db="EMBL/GenBank/DDBJ databases">
        <title>Phylogenomic resolution of chytrid fungi.</title>
        <authorList>
            <person name="Stajich J.E."/>
            <person name="Amses K."/>
            <person name="Simmons R."/>
            <person name="Seto K."/>
            <person name="Myers J."/>
            <person name="Bonds A."/>
            <person name="Quandt C.A."/>
            <person name="Barry K."/>
            <person name="Liu P."/>
            <person name="Grigoriev I."/>
            <person name="Longcore J.E."/>
            <person name="James T.Y."/>
        </authorList>
    </citation>
    <scope>NUCLEOTIDE SEQUENCE</scope>
    <source>
        <strain evidence="2">JEL0318</strain>
    </source>
</reference>
<evidence type="ECO:0000313" key="3">
    <source>
        <dbReference type="Proteomes" id="UP001212841"/>
    </source>
</evidence>
<feature type="transmembrane region" description="Helical" evidence="1">
    <location>
        <begin position="353"/>
        <end position="373"/>
    </location>
</feature>
<comment type="caution">
    <text evidence="2">The sequence shown here is derived from an EMBL/GenBank/DDBJ whole genome shotgun (WGS) entry which is preliminary data.</text>
</comment>
<dbReference type="EMBL" id="JADGJD010000783">
    <property type="protein sequence ID" value="KAJ3048484.1"/>
    <property type="molecule type" value="Genomic_DNA"/>
</dbReference>
<sequence length="384" mass="41929">MTSVLFKSKSPPQHLQILELNVRLDVAFFDTVLALIGSSLRRLALAQLRNHCVGDPVLFSIAAHCPDLETSLLDSHGDGQTVEGFVEVLGQFRNVKIGWCDGLPTLGWEDGRRVMEWLREGCCMGKVLAPQDHHTQVVLTGNFDNRSQSKLAAKVCECDADFDATQELNAETSKSQDDDGIFRSSKSKKKFKSRERTNAIWDVTLDVWGLSEKDAADKLNARGGGLLQIRNLALVGPKAVKQNFRSAVGGGGGKGQKLERGIKGIKGSRGIIDKVTNADYIILHHVFDISFGETAATDSRCEERPCAHSGSWRRSHPIPYYTAQTMVTDLGIPYPHLDCRASGADGQGLIGGVWIWSMLIQAIVSCCACPAVGRAQKKASRKGR</sequence>
<evidence type="ECO:0000313" key="2">
    <source>
        <dbReference type="EMBL" id="KAJ3048484.1"/>
    </source>
</evidence>
<keyword evidence="1" id="KW-0472">Membrane</keyword>
<dbReference type="AlphaFoldDB" id="A0AAD5WZR0"/>
<dbReference type="Proteomes" id="UP001212841">
    <property type="component" value="Unassembled WGS sequence"/>
</dbReference>
<keyword evidence="1" id="KW-1133">Transmembrane helix</keyword>
<keyword evidence="1" id="KW-0812">Transmembrane</keyword>